<dbReference type="GO" id="GO:0004123">
    <property type="term" value="F:cystathionine gamma-lyase activity"/>
    <property type="evidence" value="ECO:0007669"/>
    <property type="project" value="TreeGrafter"/>
</dbReference>
<evidence type="ECO:0000256" key="3">
    <source>
        <dbReference type="ARBA" id="ARBA00022898"/>
    </source>
</evidence>
<dbReference type="PANTHER" id="PTHR11808">
    <property type="entry name" value="TRANS-SULFURATION ENZYME FAMILY MEMBER"/>
    <property type="match status" value="1"/>
</dbReference>
<dbReference type="PIRSF" id="PIRSF001434">
    <property type="entry name" value="CGS"/>
    <property type="match status" value="1"/>
</dbReference>
<gene>
    <name evidence="6" type="primary">metC</name>
    <name evidence="6" type="ORF">CCON33237_1762</name>
</gene>
<dbReference type="GeneID" id="28663442"/>
<evidence type="ECO:0000313" key="6">
    <source>
        <dbReference type="EMBL" id="ALF48402.1"/>
    </source>
</evidence>
<dbReference type="PATRIC" id="fig|199.248.peg.1815"/>
<proteinExistence type="inferred from homology"/>
<feature type="modified residue" description="N6-(pyridoxal phosphate)lysine" evidence="4">
    <location>
        <position position="194"/>
    </location>
</feature>
<dbReference type="FunFam" id="3.40.640.10:FF:000046">
    <property type="entry name" value="Cystathionine gamma-lyase"/>
    <property type="match status" value="1"/>
</dbReference>
<keyword evidence="3 4" id="KW-0663">Pyridoxal phosphate</keyword>
<evidence type="ECO:0000256" key="4">
    <source>
        <dbReference type="PIRSR" id="PIRSR001434-2"/>
    </source>
</evidence>
<comment type="similarity">
    <text evidence="2 5">Belongs to the trans-sulfuration enzymes family.</text>
</comment>
<dbReference type="InterPro" id="IPR015424">
    <property type="entry name" value="PyrdxlP-dep_Trfase"/>
</dbReference>
<dbReference type="Gene3D" id="3.90.1150.10">
    <property type="entry name" value="Aspartate Aminotransferase, domain 1"/>
    <property type="match status" value="1"/>
</dbReference>
<comment type="cofactor">
    <cofactor evidence="1 5">
        <name>pyridoxal 5'-phosphate</name>
        <dbReference type="ChEBI" id="CHEBI:597326"/>
    </cofactor>
</comment>
<name>A0A0M3V2W2_9BACT</name>
<dbReference type="GO" id="GO:0030170">
    <property type="term" value="F:pyridoxal phosphate binding"/>
    <property type="evidence" value="ECO:0007669"/>
    <property type="project" value="InterPro"/>
</dbReference>
<accession>A0A0M3V2W2</accession>
<organism evidence="6 7">
    <name type="scientific">Campylobacter concisus</name>
    <dbReference type="NCBI Taxonomy" id="199"/>
    <lineage>
        <taxon>Bacteria</taxon>
        <taxon>Pseudomonadati</taxon>
        <taxon>Campylobacterota</taxon>
        <taxon>Epsilonproteobacteria</taxon>
        <taxon>Campylobacterales</taxon>
        <taxon>Campylobacteraceae</taxon>
        <taxon>Campylobacter</taxon>
    </lineage>
</organism>
<protein>
    <submittedName>
        <fullName evidence="6">Cystathionine-beta-lyase</fullName>
        <ecNumber evidence="6">4.4.1.8</ecNumber>
    </submittedName>
</protein>
<dbReference type="InterPro" id="IPR015421">
    <property type="entry name" value="PyrdxlP-dep_Trfase_major"/>
</dbReference>
<evidence type="ECO:0000313" key="7">
    <source>
        <dbReference type="Proteomes" id="UP000066049"/>
    </source>
</evidence>
<dbReference type="GO" id="GO:0003962">
    <property type="term" value="F:cystathionine gamma-synthase activity"/>
    <property type="evidence" value="ECO:0007669"/>
    <property type="project" value="TreeGrafter"/>
</dbReference>
<dbReference type="Pfam" id="PF01053">
    <property type="entry name" value="Cys_Met_Meta_PP"/>
    <property type="match status" value="1"/>
</dbReference>
<evidence type="ECO:0000256" key="1">
    <source>
        <dbReference type="ARBA" id="ARBA00001933"/>
    </source>
</evidence>
<dbReference type="GO" id="GO:0019346">
    <property type="term" value="P:transsulfuration"/>
    <property type="evidence" value="ECO:0007669"/>
    <property type="project" value="InterPro"/>
</dbReference>
<dbReference type="Gene3D" id="3.40.640.10">
    <property type="entry name" value="Type I PLP-dependent aspartate aminotransferase-like (Major domain)"/>
    <property type="match status" value="1"/>
</dbReference>
<dbReference type="GO" id="GO:0019343">
    <property type="term" value="P:cysteine biosynthetic process via cystathionine"/>
    <property type="evidence" value="ECO:0007669"/>
    <property type="project" value="TreeGrafter"/>
</dbReference>
<dbReference type="KEGG" id="ccoc:CCON33237_1762"/>
<dbReference type="EC" id="4.4.1.8" evidence="6"/>
<reference evidence="7" key="1">
    <citation type="submission" date="2015-08" db="EMBL/GenBank/DDBJ databases">
        <title>Comparative genomics of the Campylobacter concisus group.</title>
        <authorList>
            <person name="Miller W.G."/>
            <person name="Yee E."/>
            <person name="Chapman M.H."/>
            <person name="Huynh S."/>
            <person name="Bono J.L."/>
            <person name="On S.L.W."/>
            <person name="St Leger J."/>
            <person name="Foster G."/>
            <person name="Parker C.T."/>
        </authorList>
    </citation>
    <scope>NUCLEOTIDE SEQUENCE [LARGE SCALE GENOMIC DNA]</scope>
    <source>
        <strain evidence="7">ATCC 33237</strain>
    </source>
</reference>
<dbReference type="EMBL" id="CP012541">
    <property type="protein sequence ID" value="ALF48402.1"/>
    <property type="molecule type" value="Genomic_DNA"/>
</dbReference>
<dbReference type="CDD" id="cd00614">
    <property type="entry name" value="CGS_like"/>
    <property type="match status" value="1"/>
</dbReference>
<dbReference type="GO" id="GO:0005737">
    <property type="term" value="C:cytoplasm"/>
    <property type="evidence" value="ECO:0007669"/>
    <property type="project" value="TreeGrafter"/>
</dbReference>
<dbReference type="AlphaFoldDB" id="A0A0M3V2W2"/>
<keyword evidence="6" id="KW-0456">Lyase</keyword>
<dbReference type="RefSeq" id="WP_054197286.1">
    <property type="nucleotide sequence ID" value="NZ_CABMKQ010000033.1"/>
</dbReference>
<sequence length="380" mass="41768">MKLDTLIVKGIEAKNNPNKAVIPPVFLASTFVQDDLENFQEFAYSRGSNPTKKAFDEIFAKVEGSKYAFSFGSGMAATAAALSLIKTGQKVLLNSNVYGGTYRYVTTVFESHGIKSEFIDDLNFLSEDDISDDVAAIFIETPSNPLLRVTDIARISKIAHKKGALVIVDNTFLTPYYQRVLDYGADIVVYSATKYIGGHADVIAGIVTLNDDALAEKIKFAKNTLGGIISPMDAYYLIRGLKTLSVRFDRQTQNTHKIIKFLQNNDAVSVVHFAGSYSEQEAKMQAAQASDIGALISFELDEKYDVNKFVKSLEIFDLAVSLGGVESLICRPATMTHEAYPKEVLDKIGIKQNLLRLAIGIENADDLIADLDQAFKKAKK</sequence>
<dbReference type="InterPro" id="IPR015422">
    <property type="entry name" value="PyrdxlP-dep_Trfase_small"/>
</dbReference>
<dbReference type="Proteomes" id="UP000066049">
    <property type="component" value="Chromosome"/>
</dbReference>
<evidence type="ECO:0000256" key="2">
    <source>
        <dbReference type="ARBA" id="ARBA00009077"/>
    </source>
</evidence>
<dbReference type="PANTHER" id="PTHR11808:SF15">
    <property type="entry name" value="CYSTATHIONINE GAMMA-LYASE"/>
    <property type="match status" value="1"/>
</dbReference>
<dbReference type="SUPFAM" id="SSF53383">
    <property type="entry name" value="PLP-dependent transferases"/>
    <property type="match status" value="1"/>
</dbReference>
<dbReference type="InterPro" id="IPR000277">
    <property type="entry name" value="Cys/Met-Metab_PyrdxlP-dep_enz"/>
</dbReference>
<evidence type="ECO:0000256" key="5">
    <source>
        <dbReference type="RuleBase" id="RU362118"/>
    </source>
</evidence>